<dbReference type="GO" id="GO:0031139">
    <property type="term" value="P:positive regulation of conjugation with cellular fusion"/>
    <property type="evidence" value="ECO:0007669"/>
    <property type="project" value="EnsemblFungi"/>
</dbReference>
<protein>
    <recommendedName>
        <fullName evidence="6">Raptor N-terminal CASPase-like domain-containing protein</fullName>
    </recommendedName>
</protein>
<dbReference type="GO" id="GO:0000329">
    <property type="term" value="C:fungal-type vacuole membrane"/>
    <property type="evidence" value="ECO:0007669"/>
    <property type="project" value="EnsemblFungi"/>
</dbReference>
<dbReference type="SUPFAM" id="SSF48371">
    <property type="entry name" value="ARM repeat"/>
    <property type="match status" value="1"/>
</dbReference>
<name>A0A1E3PQJ5_9ASCO</name>
<evidence type="ECO:0000256" key="2">
    <source>
        <dbReference type="ARBA" id="ARBA00022574"/>
    </source>
</evidence>
<dbReference type="PRINTS" id="PR01547">
    <property type="entry name" value="YEAST176DUF"/>
</dbReference>
<dbReference type="GO" id="GO:0030874">
    <property type="term" value="C:nucleolar chromatin"/>
    <property type="evidence" value="ECO:0007669"/>
    <property type="project" value="EnsemblFungi"/>
</dbReference>
<dbReference type="STRING" id="857566.A0A1E3PQJ5"/>
<organism evidence="7 8">
    <name type="scientific">Nadsonia fulvescens var. elongata DSM 6958</name>
    <dbReference type="NCBI Taxonomy" id="857566"/>
    <lineage>
        <taxon>Eukaryota</taxon>
        <taxon>Fungi</taxon>
        <taxon>Dikarya</taxon>
        <taxon>Ascomycota</taxon>
        <taxon>Saccharomycotina</taxon>
        <taxon>Dipodascomycetes</taxon>
        <taxon>Dipodascales</taxon>
        <taxon>Dipodascales incertae sedis</taxon>
        <taxon>Nadsonia</taxon>
    </lineage>
</organism>
<dbReference type="SMART" id="SM00320">
    <property type="entry name" value="WD40"/>
    <property type="match status" value="4"/>
</dbReference>
<dbReference type="GO" id="GO:0030674">
    <property type="term" value="F:protein-macromolecule adaptor activity"/>
    <property type="evidence" value="ECO:0007669"/>
    <property type="project" value="TreeGrafter"/>
</dbReference>
<evidence type="ECO:0000256" key="4">
    <source>
        <dbReference type="PROSITE-ProRule" id="PRU00221"/>
    </source>
</evidence>
<dbReference type="InterPro" id="IPR019775">
    <property type="entry name" value="WD40_repeat_CS"/>
</dbReference>
<dbReference type="GO" id="GO:0071230">
    <property type="term" value="P:cellular response to amino acid stimulus"/>
    <property type="evidence" value="ECO:0007669"/>
    <property type="project" value="TreeGrafter"/>
</dbReference>
<dbReference type="OrthoDB" id="10262360at2759"/>
<dbReference type="Proteomes" id="UP000095009">
    <property type="component" value="Unassembled WGS sequence"/>
</dbReference>
<comment type="similarity">
    <text evidence="1">Belongs to the WD repeat RAPTOR family.</text>
</comment>
<dbReference type="Pfam" id="PF00400">
    <property type="entry name" value="WD40"/>
    <property type="match status" value="1"/>
</dbReference>
<feature type="region of interest" description="Disordered" evidence="5">
    <location>
        <begin position="787"/>
        <end position="838"/>
    </location>
</feature>
<evidence type="ECO:0000313" key="7">
    <source>
        <dbReference type="EMBL" id="ODQ67706.1"/>
    </source>
</evidence>
<gene>
    <name evidence="7" type="ORF">NADFUDRAFT_19895</name>
</gene>
<dbReference type="GO" id="GO:0031931">
    <property type="term" value="C:TORC1 complex"/>
    <property type="evidence" value="ECO:0007669"/>
    <property type="project" value="EnsemblFungi"/>
</dbReference>
<dbReference type="InterPro" id="IPR016024">
    <property type="entry name" value="ARM-type_fold"/>
</dbReference>
<dbReference type="GO" id="GO:0009267">
    <property type="term" value="P:cellular response to starvation"/>
    <property type="evidence" value="ECO:0007669"/>
    <property type="project" value="TreeGrafter"/>
</dbReference>
<dbReference type="InterPro" id="IPR036322">
    <property type="entry name" value="WD40_repeat_dom_sf"/>
</dbReference>
<dbReference type="Pfam" id="PF14538">
    <property type="entry name" value="Raptor_N"/>
    <property type="match status" value="1"/>
</dbReference>
<evidence type="ECO:0000313" key="8">
    <source>
        <dbReference type="Proteomes" id="UP000095009"/>
    </source>
</evidence>
<evidence type="ECO:0000256" key="3">
    <source>
        <dbReference type="ARBA" id="ARBA00022737"/>
    </source>
</evidence>
<dbReference type="InterPro" id="IPR004083">
    <property type="entry name" value="Raptor"/>
</dbReference>
<dbReference type="InterPro" id="IPR001680">
    <property type="entry name" value="WD40_rpt"/>
</dbReference>
<dbReference type="InterPro" id="IPR011989">
    <property type="entry name" value="ARM-like"/>
</dbReference>
<dbReference type="GO" id="GO:0010506">
    <property type="term" value="P:regulation of autophagy"/>
    <property type="evidence" value="ECO:0007669"/>
    <property type="project" value="TreeGrafter"/>
</dbReference>
<accession>A0A1E3PQJ5</accession>
<feature type="repeat" description="WD" evidence="4">
    <location>
        <begin position="1184"/>
        <end position="1206"/>
    </location>
</feature>
<reference evidence="7 8" key="1">
    <citation type="journal article" date="2016" name="Proc. Natl. Acad. Sci. U.S.A.">
        <title>Comparative genomics of biotechnologically important yeasts.</title>
        <authorList>
            <person name="Riley R."/>
            <person name="Haridas S."/>
            <person name="Wolfe K.H."/>
            <person name="Lopes M.R."/>
            <person name="Hittinger C.T."/>
            <person name="Goeker M."/>
            <person name="Salamov A.A."/>
            <person name="Wisecaver J.H."/>
            <person name="Long T.M."/>
            <person name="Calvey C.H."/>
            <person name="Aerts A.L."/>
            <person name="Barry K.W."/>
            <person name="Choi C."/>
            <person name="Clum A."/>
            <person name="Coughlan A.Y."/>
            <person name="Deshpande S."/>
            <person name="Douglass A.P."/>
            <person name="Hanson S.J."/>
            <person name="Klenk H.-P."/>
            <person name="LaButti K.M."/>
            <person name="Lapidus A."/>
            <person name="Lindquist E.A."/>
            <person name="Lipzen A.M."/>
            <person name="Meier-Kolthoff J.P."/>
            <person name="Ohm R.A."/>
            <person name="Otillar R.P."/>
            <person name="Pangilinan J.L."/>
            <person name="Peng Y."/>
            <person name="Rokas A."/>
            <person name="Rosa C.A."/>
            <person name="Scheuner C."/>
            <person name="Sibirny A.A."/>
            <person name="Slot J.C."/>
            <person name="Stielow J.B."/>
            <person name="Sun H."/>
            <person name="Kurtzman C.P."/>
            <person name="Blackwell M."/>
            <person name="Grigoriev I.V."/>
            <person name="Jeffries T.W."/>
        </authorList>
    </citation>
    <scope>NUCLEOTIDE SEQUENCE [LARGE SCALE GENOMIC DNA]</scope>
    <source>
        <strain evidence="7 8">DSM 6958</strain>
    </source>
</reference>
<keyword evidence="3" id="KW-0677">Repeat</keyword>
<dbReference type="GO" id="GO:0030307">
    <property type="term" value="P:positive regulation of cell growth"/>
    <property type="evidence" value="ECO:0007669"/>
    <property type="project" value="TreeGrafter"/>
</dbReference>
<dbReference type="InterPro" id="IPR029347">
    <property type="entry name" value="Raptor_N"/>
</dbReference>
<dbReference type="PANTHER" id="PTHR12848:SF16">
    <property type="entry name" value="REGULATORY-ASSOCIATED PROTEIN OF MTOR"/>
    <property type="match status" value="1"/>
</dbReference>
<dbReference type="PANTHER" id="PTHR12848">
    <property type="entry name" value="REGULATORY-ASSOCIATED PROTEIN OF MTOR"/>
    <property type="match status" value="1"/>
</dbReference>
<feature type="domain" description="Raptor N-terminal CASPase-like" evidence="6">
    <location>
        <begin position="55"/>
        <end position="209"/>
    </location>
</feature>
<keyword evidence="2 4" id="KW-0853">WD repeat</keyword>
<dbReference type="Gene3D" id="1.25.10.10">
    <property type="entry name" value="Leucine-rich Repeat Variant"/>
    <property type="match status" value="1"/>
</dbReference>
<dbReference type="PROSITE" id="PS00678">
    <property type="entry name" value="WD_REPEATS_1"/>
    <property type="match status" value="1"/>
</dbReference>
<dbReference type="InterPro" id="IPR015943">
    <property type="entry name" value="WD40/YVTN_repeat-like_dom_sf"/>
</dbReference>
<dbReference type="EMBL" id="KV454406">
    <property type="protein sequence ID" value="ODQ67706.1"/>
    <property type="molecule type" value="Genomic_DNA"/>
</dbReference>
<evidence type="ECO:0000259" key="6">
    <source>
        <dbReference type="SMART" id="SM01302"/>
    </source>
</evidence>
<proteinExistence type="inferred from homology"/>
<sequence length="1297" mass="147360">MGELKHGFEEQYRSDEYMSMLAKMFYLYYDFKRHNSSGNPRPELIEKVEWRMKDRQRTVSAALVLCLNLGVDPPDVIKTNPCSRMEAWLDPTTVSDTKKAIESIGKRLNENYETLSSRTRYKLSLDPTVEDAKRFCQGLRRGAKEERILYHYNGHGVPRPTQSGEIWVFNKGYTQYIPVSLYDLQTWLGAPCIFVWDCHSAGNIVNSFNRYVQKRIEDEKTKPRDPAMPLAVTYLDCIQLAACEADEILPMHPDLPADLFTSCLTSPIETSVRFFLMGSPLKHGHLKEINITGKCGDRRTALGELNWIFTAITDTIAWSILPKYLFKRLFRQDLMVAALSRNFLLAQRIMRQYNCHPISEPKIPATYMHSLWDAWDLAIEQFVVQLINAQNSGRKIDSTFRIKNSTFFEEQLTAFEVWLKYSAGSMTPPEQLPVVLQVLLSQAHRLRALVLLSKFLDLGPWAVYSALEIGIFPYVLKLLQSPAPDLRGVLVFIWSRIMSVDYKNIQHELLKDNGYAYFIQILIPYNDNSAKLFNSPEDLKALCAFVISLFCRKFKQGQRVCMGSDLLRVCVEYAQESKAPLLRKWACLCISQLWDDYSEGRWIGMKEKAPLSLLSLLNDRIVEVRASCVVALSTFIGQNDGNEVPENIKTLETQLATSILSMTNDASSVVRKEVVVFFSKFVKQYLNYFIVGAYSVFEEEVTRFRDQRAVDEVRKGSPAYGTVYIAVWRSLLILSVDPSPEVKDFATNVVDFVVSGLEKNTDLAKNVESMLLFLKSKSMRSHFQNNLTEEDNLQRSRSSTTNNSSHNTVVNKGFQEPQSRTASNPVHNSNSPSKKTRSVSLAVTLQALQKFVLGDSWTDTASPRGDQRNGMTNGKSPYMRALPYGAGLVPKSPRSKRTSAEDEPQIDISSGFFDWCCELFQEPYFHRPENDEAGSERHLENVWRKNRNEQIFAETQPQKELALNGTWNTIMSNLHNVSQPKKLLFAQFEPHLIASDDRDGITVWDWSQNKKLLRFSNSNPQKSTITELKLVNEDDVPILMAGSSDGVVKLYKNYDDESKVEHLASWRALTDIPAPSPRSSGLVAEWQQSRGALLVGGDVKIFKIWDAQYELCIADIPARSPCSVTSITSDQVAGNLFIAGFDDGSLRVYDRRLDNRESLVRMWRGQHESKILKVRMQRGGLRELVSGSVDGNVCIWDIRASEPLTKIRAHREIGAIDVHEHAPIIATGFRHVRTFSTFNGESLTQNKNPSGNVIQYSKSHLTDLAFHPHRMIMAVNNSQDSAISIINCLPSLKHTFV</sequence>
<dbReference type="GO" id="GO:0031929">
    <property type="term" value="P:TOR signaling"/>
    <property type="evidence" value="ECO:0007669"/>
    <property type="project" value="InterPro"/>
</dbReference>
<dbReference type="Gene3D" id="2.130.10.10">
    <property type="entry name" value="YVTN repeat-like/Quinoprotein amine dehydrogenase"/>
    <property type="match status" value="1"/>
</dbReference>
<dbReference type="SUPFAM" id="SSF50978">
    <property type="entry name" value="WD40 repeat-like"/>
    <property type="match status" value="1"/>
</dbReference>
<feature type="compositionally biased region" description="Polar residues" evidence="5">
    <location>
        <begin position="806"/>
        <end position="838"/>
    </location>
</feature>
<keyword evidence="8" id="KW-1185">Reference proteome</keyword>
<dbReference type="SMART" id="SM01302">
    <property type="entry name" value="Raptor_N"/>
    <property type="match status" value="1"/>
</dbReference>
<feature type="compositionally biased region" description="Low complexity" evidence="5">
    <location>
        <begin position="795"/>
        <end position="805"/>
    </location>
</feature>
<dbReference type="PROSITE" id="PS50082">
    <property type="entry name" value="WD_REPEATS_2"/>
    <property type="match status" value="1"/>
</dbReference>
<evidence type="ECO:0000256" key="5">
    <source>
        <dbReference type="SAM" id="MobiDB-lite"/>
    </source>
</evidence>
<evidence type="ECO:0000256" key="1">
    <source>
        <dbReference type="ARBA" id="ARBA00009257"/>
    </source>
</evidence>